<dbReference type="SUPFAM" id="SSF51735">
    <property type="entry name" value="NAD(P)-binding Rossmann-fold domains"/>
    <property type="match status" value="1"/>
</dbReference>
<dbReference type="Proteomes" id="UP000757435">
    <property type="component" value="Unassembled WGS sequence"/>
</dbReference>
<evidence type="ECO:0000313" key="1">
    <source>
        <dbReference type="EMBL" id="MBW4657893.1"/>
    </source>
</evidence>
<dbReference type="Gene3D" id="3.40.50.720">
    <property type="entry name" value="NAD(P)-binding Rossmann-like Domain"/>
    <property type="match status" value="1"/>
</dbReference>
<reference evidence="1" key="2">
    <citation type="journal article" date="2022" name="Microbiol. Resour. Announc.">
        <title>Metagenome Sequencing to Explore Phylogenomics of Terrestrial Cyanobacteria.</title>
        <authorList>
            <person name="Ward R.D."/>
            <person name="Stajich J.E."/>
            <person name="Johansen J.R."/>
            <person name="Huntemann M."/>
            <person name="Clum A."/>
            <person name="Foster B."/>
            <person name="Foster B."/>
            <person name="Roux S."/>
            <person name="Palaniappan K."/>
            <person name="Varghese N."/>
            <person name="Mukherjee S."/>
            <person name="Reddy T.B.K."/>
            <person name="Daum C."/>
            <person name="Copeland A."/>
            <person name="Chen I.A."/>
            <person name="Ivanova N.N."/>
            <person name="Kyrpides N.C."/>
            <person name="Shapiro N."/>
            <person name="Eloe-Fadrosh E.A."/>
            <person name="Pietrasiak N."/>
        </authorList>
    </citation>
    <scope>NUCLEOTIDE SEQUENCE</scope>
    <source>
        <strain evidence="1">UHER 2000/2452</strain>
    </source>
</reference>
<organism evidence="1 2">
    <name type="scientific">Drouetiella hepatica Uher 2000/2452</name>
    <dbReference type="NCBI Taxonomy" id="904376"/>
    <lineage>
        <taxon>Bacteria</taxon>
        <taxon>Bacillati</taxon>
        <taxon>Cyanobacteriota</taxon>
        <taxon>Cyanophyceae</taxon>
        <taxon>Oculatellales</taxon>
        <taxon>Oculatellaceae</taxon>
        <taxon>Drouetiella</taxon>
    </lineage>
</organism>
<dbReference type="InterPro" id="IPR002347">
    <property type="entry name" value="SDR_fam"/>
</dbReference>
<name>A0A951UMP4_9CYAN</name>
<dbReference type="PRINTS" id="PR00081">
    <property type="entry name" value="GDHRDH"/>
</dbReference>
<dbReference type="InterPro" id="IPR036291">
    <property type="entry name" value="NAD(P)-bd_dom_sf"/>
</dbReference>
<dbReference type="EMBL" id="JAHHHD010000003">
    <property type="protein sequence ID" value="MBW4657893.1"/>
    <property type="molecule type" value="Genomic_DNA"/>
</dbReference>
<dbReference type="Pfam" id="PF00106">
    <property type="entry name" value="adh_short"/>
    <property type="match status" value="1"/>
</dbReference>
<dbReference type="PANTHER" id="PTHR43431">
    <property type="entry name" value="OXIDOREDUCTASE, SHORT CHAIN DEHYDROGENASE/REDUCTASE FAMILY (AFU_ORTHOLOGUE AFUA_5G14000)"/>
    <property type="match status" value="1"/>
</dbReference>
<proteinExistence type="predicted"/>
<reference evidence="1" key="1">
    <citation type="submission" date="2021-05" db="EMBL/GenBank/DDBJ databases">
        <authorList>
            <person name="Pietrasiak N."/>
            <person name="Ward R."/>
            <person name="Stajich J.E."/>
            <person name="Kurbessoian T."/>
        </authorList>
    </citation>
    <scope>NUCLEOTIDE SEQUENCE</scope>
    <source>
        <strain evidence="1">UHER 2000/2452</strain>
    </source>
</reference>
<dbReference type="AlphaFoldDB" id="A0A951UMP4"/>
<sequence length="216" mass="22902">MTKLFAIVGMGDGMGLAIARRFAQEGFAIAMIARNAAKLERFQATLQAEGFEAHAFAADAGEEASLQSAFTSIQAQLGSPEVMVYNVATPKMEKILNETMDTLAIDFKINVAGALAATKAVLPAMQAQRQGTILFTGGGFAMYPSSDFGSLSLGKAGIRSLAKMLAEALKPDGIHVGTITICGTVNPEDPQYSPGQIAEQYWAFHTNPDSDSEIVY</sequence>
<protein>
    <submittedName>
        <fullName evidence="1">SDR family NAD(P)-dependent oxidoreductase</fullName>
    </submittedName>
</protein>
<gene>
    <name evidence="1" type="ORF">KME15_04410</name>
</gene>
<accession>A0A951UMP4</accession>
<evidence type="ECO:0000313" key="2">
    <source>
        <dbReference type="Proteomes" id="UP000757435"/>
    </source>
</evidence>
<dbReference type="PANTHER" id="PTHR43431:SF1">
    <property type="entry name" value="OS08G0476300 PROTEIN"/>
    <property type="match status" value="1"/>
</dbReference>
<comment type="caution">
    <text evidence="1">The sequence shown here is derived from an EMBL/GenBank/DDBJ whole genome shotgun (WGS) entry which is preliminary data.</text>
</comment>